<organism evidence="3 4">
    <name type="scientific">Drosophila willistoni</name>
    <name type="common">Fruit fly</name>
    <dbReference type="NCBI Taxonomy" id="7260"/>
    <lineage>
        <taxon>Eukaryota</taxon>
        <taxon>Metazoa</taxon>
        <taxon>Ecdysozoa</taxon>
        <taxon>Arthropoda</taxon>
        <taxon>Hexapoda</taxon>
        <taxon>Insecta</taxon>
        <taxon>Pterygota</taxon>
        <taxon>Neoptera</taxon>
        <taxon>Endopterygota</taxon>
        <taxon>Diptera</taxon>
        <taxon>Brachycera</taxon>
        <taxon>Muscomorpha</taxon>
        <taxon>Ephydroidea</taxon>
        <taxon>Drosophilidae</taxon>
        <taxon>Drosophila</taxon>
        <taxon>Sophophora</taxon>
    </lineage>
</organism>
<protein>
    <recommendedName>
        <fullName evidence="2">Peptidase S1 domain-containing protein</fullName>
    </recommendedName>
</protein>
<name>A0A0Q9WZW1_DROWI</name>
<dbReference type="InParanoid" id="A0A0Q9WZW1"/>
<dbReference type="InterPro" id="IPR051333">
    <property type="entry name" value="CLIP_Serine_Protease"/>
</dbReference>
<dbReference type="FunFam" id="2.40.10.10:FF:000068">
    <property type="entry name" value="transmembrane protease serine 2"/>
    <property type="match status" value="1"/>
</dbReference>
<dbReference type="GO" id="GO:0006508">
    <property type="term" value="P:proteolysis"/>
    <property type="evidence" value="ECO:0007669"/>
    <property type="project" value="InterPro"/>
</dbReference>
<dbReference type="EMBL" id="CH963920">
    <property type="protein sequence ID" value="KRF98728.1"/>
    <property type="molecule type" value="Genomic_DNA"/>
</dbReference>
<dbReference type="SMR" id="A0A0Q9WZW1"/>
<evidence type="ECO:0000256" key="1">
    <source>
        <dbReference type="ARBA" id="ARBA00023157"/>
    </source>
</evidence>
<dbReference type="InterPro" id="IPR001314">
    <property type="entry name" value="Peptidase_S1A"/>
</dbReference>
<accession>A0A0Q9WZW1</accession>
<dbReference type="InterPro" id="IPR018114">
    <property type="entry name" value="TRYPSIN_HIS"/>
</dbReference>
<feature type="domain" description="Peptidase S1" evidence="2">
    <location>
        <begin position="1"/>
        <end position="222"/>
    </location>
</feature>
<dbReference type="PROSITE" id="PS00134">
    <property type="entry name" value="TRYPSIN_HIS"/>
    <property type="match status" value="1"/>
</dbReference>
<evidence type="ECO:0000259" key="2">
    <source>
        <dbReference type="PROSITE" id="PS50240"/>
    </source>
</evidence>
<reference evidence="3 4" key="1">
    <citation type="journal article" date="2007" name="Nature">
        <title>Evolution of genes and genomes on the Drosophila phylogeny.</title>
        <authorList>
            <consortium name="Drosophila 12 Genomes Consortium"/>
            <person name="Clark A.G."/>
            <person name="Eisen M.B."/>
            <person name="Smith D.R."/>
            <person name="Bergman C.M."/>
            <person name="Oliver B."/>
            <person name="Markow T.A."/>
            <person name="Kaufman T.C."/>
            <person name="Kellis M."/>
            <person name="Gelbart W."/>
            <person name="Iyer V.N."/>
            <person name="Pollard D.A."/>
            <person name="Sackton T.B."/>
            <person name="Larracuente A.M."/>
            <person name="Singh N.D."/>
            <person name="Abad J.P."/>
            <person name="Abt D.N."/>
            <person name="Adryan B."/>
            <person name="Aguade M."/>
            <person name="Akashi H."/>
            <person name="Anderson W.W."/>
            <person name="Aquadro C.F."/>
            <person name="Ardell D.H."/>
            <person name="Arguello R."/>
            <person name="Artieri C.G."/>
            <person name="Barbash D.A."/>
            <person name="Barker D."/>
            <person name="Barsanti P."/>
            <person name="Batterham P."/>
            <person name="Batzoglou S."/>
            <person name="Begun D."/>
            <person name="Bhutkar A."/>
            <person name="Blanco E."/>
            <person name="Bosak S.A."/>
            <person name="Bradley R.K."/>
            <person name="Brand A.D."/>
            <person name="Brent M.R."/>
            <person name="Brooks A.N."/>
            <person name="Brown R.H."/>
            <person name="Butlin R.K."/>
            <person name="Caggese C."/>
            <person name="Calvi B.R."/>
            <person name="Bernardo de Carvalho A."/>
            <person name="Caspi A."/>
            <person name="Castrezana S."/>
            <person name="Celniker S.E."/>
            <person name="Chang J.L."/>
            <person name="Chapple C."/>
            <person name="Chatterji S."/>
            <person name="Chinwalla A."/>
            <person name="Civetta A."/>
            <person name="Clifton S.W."/>
            <person name="Comeron J.M."/>
            <person name="Costello J.C."/>
            <person name="Coyne J.A."/>
            <person name="Daub J."/>
            <person name="David R.G."/>
            <person name="Delcher A.L."/>
            <person name="Delehaunty K."/>
            <person name="Do C.B."/>
            <person name="Ebling H."/>
            <person name="Edwards K."/>
            <person name="Eickbush T."/>
            <person name="Evans J.D."/>
            <person name="Filipski A."/>
            <person name="Findeiss S."/>
            <person name="Freyhult E."/>
            <person name="Fulton L."/>
            <person name="Fulton R."/>
            <person name="Garcia A.C."/>
            <person name="Gardiner A."/>
            <person name="Garfield D.A."/>
            <person name="Garvin B.E."/>
            <person name="Gibson G."/>
            <person name="Gilbert D."/>
            <person name="Gnerre S."/>
            <person name="Godfrey J."/>
            <person name="Good R."/>
            <person name="Gotea V."/>
            <person name="Gravely B."/>
            <person name="Greenberg A.J."/>
            <person name="Griffiths-Jones S."/>
            <person name="Gross S."/>
            <person name="Guigo R."/>
            <person name="Gustafson E.A."/>
            <person name="Haerty W."/>
            <person name="Hahn M.W."/>
            <person name="Halligan D.L."/>
            <person name="Halpern A.L."/>
            <person name="Halter G.M."/>
            <person name="Han M.V."/>
            <person name="Heger A."/>
            <person name="Hillier L."/>
            <person name="Hinrichs A.S."/>
            <person name="Holmes I."/>
            <person name="Hoskins R.A."/>
            <person name="Hubisz M.J."/>
            <person name="Hultmark D."/>
            <person name="Huntley M.A."/>
            <person name="Jaffe D.B."/>
            <person name="Jagadeeshan S."/>
            <person name="Jeck W.R."/>
            <person name="Johnson J."/>
            <person name="Jones C.D."/>
            <person name="Jordan W.C."/>
            <person name="Karpen G.H."/>
            <person name="Kataoka E."/>
            <person name="Keightley P.D."/>
            <person name="Kheradpour P."/>
            <person name="Kirkness E.F."/>
            <person name="Koerich L.B."/>
            <person name="Kristiansen K."/>
            <person name="Kudrna D."/>
            <person name="Kulathinal R.J."/>
            <person name="Kumar S."/>
            <person name="Kwok R."/>
            <person name="Lander E."/>
            <person name="Langley C.H."/>
            <person name="Lapoint R."/>
            <person name="Lazzaro B.P."/>
            <person name="Lee S.J."/>
            <person name="Levesque L."/>
            <person name="Li R."/>
            <person name="Lin C.F."/>
            <person name="Lin M.F."/>
            <person name="Lindblad-Toh K."/>
            <person name="Llopart A."/>
            <person name="Long M."/>
            <person name="Low L."/>
            <person name="Lozovsky E."/>
            <person name="Lu J."/>
            <person name="Luo M."/>
            <person name="Machado C.A."/>
            <person name="Makalowski W."/>
            <person name="Marzo M."/>
            <person name="Matsuda M."/>
            <person name="Matzkin L."/>
            <person name="McAllister B."/>
            <person name="McBride C.S."/>
            <person name="McKernan B."/>
            <person name="McKernan K."/>
            <person name="Mendez-Lago M."/>
            <person name="Minx P."/>
            <person name="Mollenhauer M.U."/>
            <person name="Montooth K."/>
            <person name="Mount S.M."/>
            <person name="Mu X."/>
            <person name="Myers E."/>
            <person name="Negre B."/>
            <person name="Newfeld S."/>
            <person name="Nielsen R."/>
            <person name="Noor M.A."/>
            <person name="O'Grady P."/>
            <person name="Pachter L."/>
            <person name="Papaceit M."/>
            <person name="Parisi M.J."/>
            <person name="Parisi M."/>
            <person name="Parts L."/>
            <person name="Pedersen J.S."/>
            <person name="Pesole G."/>
            <person name="Phillippy A.M."/>
            <person name="Ponting C.P."/>
            <person name="Pop M."/>
            <person name="Porcelli D."/>
            <person name="Powell J.R."/>
            <person name="Prohaska S."/>
            <person name="Pruitt K."/>
            <person name="Puig M."/>
            <person name="Quesneville H."/>
            <person name="Ram K.R."/>
            <person name="Rand D."/>
            <person name="Rasmussen M.D."/>
            <person name="Reed L.K."/>
            <person name="Reenan R."/>
            <person name="Reily A."/>
            <person name="Remington K.A."/>
            <person name="Rieger T.T."/>
            <person name="Ritchie M.G."/>
            <person name="Robin C."/>
            <person name="Rogers Y.H."/>
            <person name="Rohde C."/>
            <person name="Rozas J."/>
            <person name="Rubenfield M.J."/>
            <person name="Ruiz A."/>
            <person name="Russo S."/>
            <person name="Salzberg S.L."/>
            <person name="Sanchez-Gracia A."/>
            <person name="Saranga D.J."/>
            <person name="Sato H."/>
            <person name="Schaeffer S.W."/>
            <person name="Schatz M.C."/>
            <person name="Schlenke T."/>
            <person name="Schwartz R."/>
            <person name="Segarra C."/>
            <person name="Singh R.S."/>
            <person name="Sirot L."/>
            <person name="Sirota M."/>
            <person name="Sisneros N.B."/>
            <person name="Smith C.D."/>
            <person name="Smith T.F."/>
            <person name="Spieth J."/>
            <person name="Stage D.E."/>
            <person name="Stark A."/>
            <person name="Stephan W."/>
            <person name="Strausberg R.L."/>
            <person name="Strempel S."/>
            <person name="Sturgill D."/>
            <person name="Sutton G."/>
            <person name="Sutton G.G."/>
            <person name="Tao W."/>
            <person name="Teichmann S."/>
            <person name="Tobari Y.N."/>
            <person name="Tomimura Y."/>
            <person name="Tsolas J.M."/>
            <person name="Valente V.L."/>
            <person name="Venter E."/>
            <person name="Venter J.C."/>
            <person name="Vicario S."/>
            <person name="Vieira F.G."/>
            <person name="Vilella A.J."/>
            <person name="Villasante A."/>
            <person name="Walenz B."/>
            <person name="Wang J."/>
            <person name="Wasserman M."/>
            <person name="Watts T."/>
            <person name="Wilson D."/>
            <person name="Wilson R.K."/>
            <person name="Wing R.A."/>
            <person name="Wolfner M.F."/>
            <person name="Wong A."/>
            <person name="Wong G.K."/>
            <person name="Wu C.I."/>
            <person name="Wu G."/>
            <person name="Yamamoto D."/>
            <person name="Yang H.P."/>
            <person name="Yang S.P."/>
            <person name="Yorke J.A."/>
            <person name="Yoshida K."/>
            <person name="Zdobnov E."/>
            <person name="Zhang P."/>
            <person name="Zhang Y."/>
            <person name="Zimin A.V."/>
            <person name="Baldwin J."/>
            <person name="Abdouelleil A."/>
            <person name="Abdulkadir J."/>
            <person name="Abebe A."/>
            <person name="Abera B."/>
            <person name="Abreu J."/>
            <person name="Acer S.C."/>
            <person name="Aftuck L."/>
            <person name="Alexander A."/>
            <person name="An P."/>
            <person name="Anderson E."/>
            <person name="Anderson S."/>
            <person name="Arachi H."/>
            <person name="Azer M."/>
            <person name="Bachantsang P."/>
            <person name="Barry A."/>
            <person name="Bayul T."/>
            <person name="Berlin A."/>
            <person name="Bessette D."/>
            <person name="Bloom T."/>
            <person name="Blye J."/>
            <person name="Boguslavskiy L."/>
            <person name="Bonnet C."/>
            <person name="Boukhgalter B."/>
            <person name="Bourzgui I."/>
            <person name="Brown A."/>
            <person name="Cahill P."/>
            <person name="Channer S."/>
            <person name="Cheshatsang Y."/>
            <person name="Chuda L."/>
            <person name="Citroen M."/>
            <person name="Collymore A."/>
            <person name="Cooke P."/>
            <person name="Costello M."/>
            <person name="D'Aco K."/>
            <person name="Daza R."/>
            <person name="De Haan G."/>
            <person name="DeGray S."/>
            <person name="DeMaso C."/>
            <person name="Dhargay N."/>
            <person name="Dooley K."/>
            <person name="Dooley E."/>
            <person name="Doricent M."/>
            <person name="Dorje P."/>
            <person name="Dorjee K."/>
            <person name="Dupes A."/>
            <person name="Elong R."/>
            <person name="Falk J."/>
            <person name="Farina A."/>
            <person name="Faro S."/>
            <person name="Ferguson D."/>
            <person name="Fisher S."/>
            <person name="Foley C.D."/>
            <person name="Franke A."/>
            <person name="Friedrich D."/>
            <person name="Gadbois L."/>
            <person name="Gearin G."/>
            <person name="Gearin C.R."/>
            <person name="Giannoukos G."/>
            <person name="Goode T."/>
            <person name="Graham J."/>
            <person name="Grandbois E."/>
            <person name="Grewal S."/>
            <person name="Gyaltsen K."/>
            <person name="Hafez N."/>
            <person name="Hagos B."/>
            <person name="Hall J."/>
            <person name="Henson C."/>
            <person name="Hollinger A."/>
            <person name="Honan T."/>
            <person name="Huard M.D."/>
            <person name="Hughes L."/>
            <person name="Hurhula B."/>
            <person name="Husby M.E."/>
            <person name="Kamat A."/>
            <person name="Kanga B."/>
            <person name="Kashin S."/>
            <person name="Khazanovich D."/>
            <person name="Kisner P."/>
            <person name="Lance K."/>
            <person name="Lara M."/>
            <person name="Lee W."/>
            <person name="Lennon N."/>
            <person name="Letendre F."/>
            <person name="LeVine R."/>
            <person name="Lipovsky A."/>
            <person name="Liu X."/>
            <person name="Liu J."/>
            <person name="Liu S."/>
            <person name="Lokyitsang T."/>
            <person name="Lokyitsang Y."/>
            <person name="Lubonja R."/>
            <person name="Lui A."/>
            <person name="MacDonald P."/>
            <person name="Magnisalis V."/>
            <person name="Maru K."/>
            <person name="Matthews C."/>
            <person name="McCusker W."/>
            <person name="McDonough S."/>
            <person name="Mehta T."/>
            <person name="Meldrim J."/>
            <person name="Meneus L."/>
            <person name="Mihai O."/>
            <person name="Mihalev A."/>
            <person name="Mihova T."/>
            <person name="Mittelman R."/>
            <person name="Mlenga V."/>
            <person name="Montmayeur A."/>
            <person name="Mulrain L."/>
            <person name="Navidi A."/>
            <person name="Naylor J."/>
            <person name="Negash T."/>
            <person name="Nguyen T."/>
            <person name="Nguyen N."/>
            <person name="Nicol R."/>
            <person name="Norbu C."/>
            <person name="Norbu N."/>
            <person name="Novod N."/>
            <person name="O'Neill B."/>
            <person name="Osman S."/>
            <person name="Markiewicz E."/>
            <person name="Oyono O.L."/>
            <person name="Patti C."/>
            <person name="Phunkhang P."/>
            <person name="Pierre F."/>
            <person name="Priest M."/>
            <person name="Raghuraman S."/>
            <person name="Rege F."/>
            <person name="Reyes R."/>
            <person name="Rise C."/>
            <person name="Rogov P."/>
            <person name="Ross K."/>
            <person name="Ryan E."/>
            <person name="Settipalli S."/>
            <person name="Shea T."/>
            <person name="Sherpa N."/>
            <person name="Shi L."/>
            <person name="Shih D."/>
            <person name="Sparrow T."/>
            <person name="Spaulding J."/>
            <person name="Stalker J."/>
            <person name="Stange-Thomann N."/>
            <person name="Stavropoulos S."/>
            <person name="Stone C."/>
            <person name="Strader C."/>
            <person name="Tesfaye S."/>
            <person name="Thomson T."/>
            <person name="Thoulutsang Y."/>
            <person name="Thoulutsang D."/>
            <person name="Topham K."/>
            <person name="Topping I."/>
            <person name="Tsamla T."/>
            <person name="Vassiliev H."/>
            <person name="Vo A."/>
            <person name="Wangchuk T."/>
            <person name="Wangdi T."/>
            <person name="Weiand M."/>
            <person name="Wilkinson J."/>
            <person name="Wilson A."/>
            <person name="Yadav S."/>
            <person name="Young G."/>
            <person name="Yu Q."/>
            <person name="Zembek L."/>
            <person name="Zhong D."/>
            <person name="Zimmer A."/>
            <person name="Zwirko Z."/>
            <person name="Jaffe D.B."/>
            <person name="Alvarez P."/>
            <person name="Brockman W."/>
            <person name="Butler J."/>
            <person name="Chin C."/>
            <person name="Gnerre S."/>
            <person name="Grabherr M."/>
            <person name="Kleber M."/>
            <person name="Mauceli E."/>
            <person name="MacCallum I."/>
        </authorList>
    </citation>
    <scope>NUCLEOTIDE SEQUENCE [LARGE SCALE GENOMIC DNA]</scope>
    <source>
        <strain evidence="4">Tucson 14030-0811.24</strain>
    </source>
</reference>
<evidence type="ECO:0000313" key="4">
    <source>
        <dbReference type="Proteomes" id="UP000007798"/>
    </source>
</evidence>
<dbReference type="Pfam" id="PF00089">
    <property type="entry name" value="Trypsin"/>
    <property type="match status" value="1"/>
</dbReference>
<dbReference type="InterPro" id="IPR001254">
    <property type="entry name" value="Trypsin_dom"/>
</dbReference>
<dbReference type="STRING" id="7260.A0A0Q9WZW1"/>
<dbReference type="SMART" id="SM00020">
    <property type="entry name" value="Tryp_SPc"/>
    <property type="match status" value="1"/>
</dbReference>
<proteinExistence type="predicted"/>
<evidence type="ECO:0000313" key="3">
    <source>
        <dbReference type="EMBL" id="KRF98728.1"/>
    </source>
</evidence>
<dbReference type="PANTHER" id="PTHR24260">
    <property type="match status" value="1"/>
</dbReference>
<dbReference type="PRINTS" id="PR00722">
    <property type="entry name" value="CHYMOTRYPSIN"/>
</dbReference>
<dbReference type="SUPFAM" id="SSF50494">
    <property type="entry name" value="Trypsin-like serine proteases"/>
    <property type="match status" value="1"/>
</dbReference>
<dbReference type="InterPro" id="IPR009003">
    <property type="entry name" value="Peptidase_S1_PA"/>
</dbReference>
<keyword evidence="4" id="KW-1185">Reference proteome</keyword>
<dbReference type="CDD" id="cd00190">
    <property type="entry name" value="Tryp_SPc"/>
    <property type="match status" value="1"/>
</dbReference>
<dbReference type="KEGG" id="dwi:26529468"/>
<dbReference type="PROSITE" id="PS50240">
    <property type="entry name" value="TRYPSIN_DOM"/>
    <property type="match status" value="1"/>
</dbReference>
<keyword evidence="1" id="KW-1015">Disulfide bond</keyword>
<dbReference type="GO" id="GO:0004252">
    <property type="term" value="F:serine-type endopeptidase activity"/>
    <property type="evidence" value="ECO:0007669"/>
    <property type="project" value="InterPro"/>
</dbReference>
<gene>
    <name evidence="3" type="primary">Dwil\GK27466</name>
    <name evidence="3" type="ORF">Dwil_GK27466</name>
</gene>
<dbReference type="Proteomes" id="UP000007798">
    <property type="component" value="Unassembled WGS sequence"/>
</dbReference>
<dbReference type="OrthoDB" id="6339452at2759"/>
<dbReference type="AlphaFoldDB" id="A0A0Q9WZW1"/>
<dbReference type="Gene3D" id="2.40.10.10">
    <property type="entry name" value="Trypsin-like serine proteases"/>
    <property type="match status" value="2"/>
</dbReference>
<dbReference type="InterPro" id="IPR043504">
    <property type="entry name" value="Peptidase_S1_PA_chymotrypsin"/>
</dbReference>
<sequence>MVQVGIIQEKSVNISFGCGGTLIHERYVLTAAHCLQTVEQGPMFVRLGGYNTTDGVIIEVESRIEHPEHNTTLKINDIALLKLKTRVAVFNNSIMPACLADSSGSELASFTATGWGPADVQGTIPTALLKIQLYQLDPKDCDRPFEPINNTAHICAGKRNETEVGDVCNADSGGPLAIIHPISCLGQVFGVVGNGLECTEPQSTTRHARVFHHLEWIESIVWAKK</sequence>
<dbReference type="PANTHER" id="PTHR24260:SF147">
    <property type="entry name" value="EG:BACR7A4.3 PROTEIN-RELATED"/>
    <property type="match status" value="1"/>
</dbReference>